<organism evidence="1 2">
    <name type="scientific">Rhizobium fredii</name>
    <name type="common">Sinorhizobium fredii</name>
    <dbReference type="NCBI Taxonomy" id="380"/>
    <lineage>
        <taxon>Bacteria</taxon>
        <taxon>Pseudomonadati</taxon>
        <taxon>Pseudomonadota</taxon>
        <taxon>Alphaproteobacteria</taxon>
        <taxon>Hyphomicrobiales</taxon>
        <taxon>Rhizobiaceae</taxon>
        <taxon>Sinorhizobium/Ensifer group</taxon>
        <taxon>Sinorhizobium</taxon>
    </lineage>
</organism>
<dbReference type="RefSeq" id="WP_097587390.1">
    <property type="nucleotide sequence ID" value="NZ_NWTC01000022.1"/>
</dbReference>
<dbReference type="AlphaFoldDB" id="A0A2A6LSX1"/>
<reference evidence="1 2" key="1">
    <citation type="submission" date="2017-09" db="EMBL/GenBank/DDBJ databases">
        <title>Comparative genomics of rhizobia isolated from Phaseolus vulgaris in China.</title>
        <authorList>
            <person name="Tong W."/>
        </authorList>
    </citation>
    <scope>NUCLEOTIDE SEQUENCE [LARGE SCALE GENOMIC DNA]</scope>
    <source>
        <strain evidence="1 2">PCH1</strain>
    </source>
</reference>
<name>A0A2A6LSX1_RHIFR</name>
<protein>
    <submittedName>
        <fullName evidence="1">Uncharacterized protein</fullName>
    </submittedName>
</protein>
<evidence type="ECO:0000313" key="1">
    <source>
        <dbReference type="EMBL" id="PDT45336.1"/>
    </source>
</evidence>
<sequence>MANRKYYTLVSIDGSPGCKWAIEFGDYNCTTVEDERDDFLDRGWKRRELKIITTGDTQAEIDAAVAELNKDL</sequence>
<evidence type="ECO:0000313" key="2">
    <source>
        <dbReference type="Proteomes" id="UP000220353"/>
    </source>
</evidence>
<gene>
    <name evidence="1" type="ORF">CO661_24030</name>
</gene>
<comment type="caution">
    <text evidence="1">The sequence shown here is derived from an EMBL/GenBank/DDBJ whole genome shotgun (WGS) entry which is preliminary data.</text>
</comment>
<dbReference type="EMBL" id="NWTC01000022">
    <property type="protein sequence ID" value="PDT45336.1"/>
    <property type="molecule type" value="Genomic_DNA"/>
</dbReference>
<proteinExistence type="predicted"/>
<accession>A0A2A6LSX1</accession>
<dbReference type="Proteomes" id="UP000220353">
    <property type="component" value="Unassembled WGS sequence"/>
</dbReference>